<dbReference type="Proteomes" id="UP001082899">
    <property type="component" value="Unassembled WGS sequence"/>
</dbReference>
<dbReference type="Pfam" id="PF08352">
    <property type="entry name" value="oligo_HPY"/>
    <property type="match status" value="2"/>
</dbReference>
<evidence type="ECO:0000256" key="1">
    <source>
        <dbReference type="ARBA" id="ARBA00005417"/>
    </source>
</evidence>
<feature type="compositionally biased region" description="Low complexity" evidence="7">
    <location>
        <begin position="7"/>
        <end position="24"/>
    </location>
</feature>
<protein>
    <submittedName>
        <fullName evidence="9">ABC transporter ATP-binding protein</fullName>
    </submittedName>
</protein>
<comment type="caution">
    <text evidence="9">The sequence shown here is derived from an EMBL/GenBank/DDBJ whole genome shotgun (WGS) entry which is preliminary data.</text>
</comment>
<feature type="region of interest" description="Disordered" evidence="7">
    <location>
        <begin position="1"/>
        <end position="24"/>
    </location>
</feature>
<dbReference type="PANTHER" id="PTHR43776:SF7">
    <property type="entry name" value="D,D-DIPEPTIDE TRANSPORT ATP-BINDING PROTEIN DDPF-RELATED"/>
    <property type="match status" value="1"/>
</dbReference>
<evidence type="ECO:0000256" key="3">
    <source>
        <dbReference type="ARBA" id="ARBA00022475"/>
    </source>
</evidence>
<evidence type="ECO:0000256" key="6">
    <source>
        <dbReference type="ARBA" id="ARBA00022840"/>
    </source>
</evidence>
<reference evidence="9" key="1">
    <citation type="submission" date="2022-11" db="EMBL/GenBank/DDBJ databases">
        <title>Robbsia betulipollinis sp. nov., isolated from pollen of birch (Betula pendula).</title>
        <authorList>
            <person name="Shi H."/>
            <person name="Ambika Manirajan B."/>
            <person name="Ratering S."/>
            <person name="Geissler-Plaum R."/>
            <person name="Schnell S."/>
        </authorList>
    </citation>
    <scope>NUCLEOTIDE SEQUENCE</scope>
    <source>
        <strain evidence="9">Bb-Pol-6</strain>
    </source>
</reference>
<comment type="similarity">
    <text evidence="1">Belongs to the ABC transporter superfamily.</text>
</comment>
<dbReference type="InterPro" id="IPR017871">
    <property type="entry name" value="ABC_transporter-like_CS"/>
</dbReference>
<dbReference type="SUPFAM" id="SSF52540">
    <property type="entry name" value="P-loop containing nucleoside triphosphate hydrolases"/>
    <property type="match status" value="2"/>
</dbReference>
<keyword evidence="10" id="KW-1185">Reference proteome</keyword>
<keyword evidence="5" id="KW-0547">Nucleotide-binding</keyword>
<gene>
    <name evidence="9" type="ORF">OVY01_05080</name>
</gene>
<accession>A0ABT3ZJD0</accession>
<dbReference type="PROSITE" id="PS00211">
    <property type="entry name" value="ABC_TRANSPORTER_1"/>
    <property type="match status" value="1"/>
</dbReference>
<feature type="domain" description="ABC transporter" evidence="8">
    <location>
        <begin position="36"/>
        <end position="284"/>
    </location>
</feature>
<keyword evidence="4" id="KW-0997">Cell inner membrane</keyword>
<keyword evidence="2" id="KW-0813">Transport</keyword>
<dbReference type="InterPro" id="IPR013563">
    <property type="entry name" value="Oligopep_ABC_C"/>
</dbReference>
<dbReference type="InterPro" id="IPR050319">
    <property type="entry name" value="ABC_transp_ATP-bind"/>
</dbReference>
<dbReference type="PANTHER" id="PTHR43776">
    <property type="entry name" value="TRANSPORT ATP-BINDING PROTEIN"/>
    <property type="match status" value="1"/>
</dbReference>
<evidence type="ECO:0000256" key="7">
    <source>
        <dbReference type="SAM" id="MobiDB-lite"/>
    </source>
</evidence>
<dbReference type="InterPro" id="IPR003439">
    <property type="entry name" value="ABC_transporter-like_ATP-bd"/>
</dbReference>
<evidence type="ECO:0000313" key="9">
    <source>
        <dbReference type="EMBL" id="MCY0386620.1"/>
    </source>
</evidence>
<dbReference type="PROSITE" id="PS50893">
    <property type="entry name" value="ABC_TRANSPORTER_2"/>
    <property type="match status" value="2"/>
</dbReference>
<keyword evidence="4" id="KW-0472">Membrane</keyword>
<dbReference type="SMART" id="SM00382">
    <property type="entry name" value="AAA"/>
    <property type="match status" value="2"/>
</dbReference>
<evidence type="ECO:0000256" key="5">
    <source>
        <dbReference type="ARBA" id="ARBA00022741"/>
    </source>
</evidence>
<dbReference type="Gene3D" id="3.40.50.300">
    <property type="entry name" value="P-loop containing nucleotide triphosphate hydrolases"/>
    <property type="match status" value="2"/>
</dbReference>
<dbReference type="InterPro" id="IPR003593">
    <property type="entry name" value="AAA+_ATPase"/>
</dbReference>
<dbReference type="EMBL" id="JAPMXC010000001">
    <property type="protein sequence ID" value="MCY0386620.1"/>
    <property type="molecule type" value="Genomic_DNA"/>
</dbReference>
<evidence type="ECO:0000259" key="8">
    <source>
        <dbReference type="PROSITE" id="PS50893"/>
    </source>
</evidence>
<proteinExistence type="inferred from homology"/>
<evidence type="ECO:0000256" key="2">
    <source>
        <dbReference type="ARBA" id="ARBA00022448"/>
    </source>
</evidence>
<dbReference type="InterPro" id="IPR027417">
    <property type="entry name" value="P-loop_NTPase"/>
</dbReference>
<dbReference type="CDD" id="cd03257">
    <property type="entry name" value="ABC_NikE_OppD_transporters"/>
    <property type="match status" value="2"/>
</dbReference>
<feature type="domain" description="ABC transporter" evidence="8">
    <location>
        <begin position="373"/>
        <end position="616"/>
    </location>
</feature>
<evidence type="ECO:0000256" key="4">
    <source>
        <dbReference type="ARBA" id="ARBA00022519"/>
    </source>
</evidence>
<dbReference type="Pfam" id="PF00005">
    <property type="entry name" value="ABC_tran"/>
    <property type="match status" value="2"/>
</dbReference>
<keyword evidence="6 9" id="KW-0067">ATP-binding</keyword>
<dbReference type="GO" id="GO:0005524">
    <property type="term" value="F:ATP binding"/>
    <property type="evidence" value="ECO:0007669"/>
    <property type="project" value="UniProtKB-KW"/>
</dbReference>
<name>A0ABT3ZJD0_9BURK</name>
<keyword evidence="3" id="KW-1003">Cell membrane</keyword>
<evidence type="ECO:0000313" key="10">
    <source>
        <dbReference type="Proteomes" id="UP001082899"/>
    </source>
</evidence>
<sequence length="622" mass="66056">MAQTEMASAAARKPPTATTAATAGADHGTRRWLVNVEGLSIGFAGANGGRPLVRGVDLRIAAGECVALVGESGSGKSVTARSLLGLAGEGARIHARRFDIDGRAALTFSAREWRALRGTFAGLVVQDALVSLDPLRRIGAEVGEVLAQHRLRRTRADRVARVLDVMRDVGIPEPARRARQYAHELSGGLRQRALIASAIAAAPALIIADEPTTALDASVQAQVLAVLRERLEQGAGLLLISHDLGMVAGMADRVLVMHRGEVVDDGNTRDVLRAPSHPYTRQLIAARPSAHSRGHRLSSARLVPGRDAAAGLVQVIREPLPARPATRGEVVLQVRGLVKRYAGTLQGGDAPTSGRRDGFTPSARFDADADADGENADAGASIAGCRSGLALDDVSFAIQQGEVLGIVGESGSGKTTCGNIVLGLLAPDAGDVTFLDEPWAGGGATEGARHARRPRLQYIPQDPLSSFDPRHTVAELLAQSLHCHRLDARQRRERSVDLLEQVGLDAAFLARRPETLSGGQRQRIAIARAIAPEPALIVCDEPVSALDVYVQAQVLDVLAVLQARLKMSLLFISHDLGVIRHVSDRVLVFRDGRIVESGETGTVFDAPRHAYTRTLLADTPAW</sequence>
<organism evidence="9 10">
    <name type="scientific">Robbsia betulipollinis</name>
    <dbReference type="NCBI Taxonomy" id="2981849"/>
    <lineage>
        <taxon>Bacteria</taxon>
        <taxon>Pseudomonadati</taxon>
        <taxon>Pseudomonadota</taxon>
        <taxon>Betaproteobacteria</taxon>
        <taxon>Burkholderiales</taxon>
        <taxon>Burkholderiaceae</taxon>
        <taxon>Robbsia</taxon>
    </lineage>
</organism>